<dbReference type="AlphaFoldDB" id="A0A9Q1CEA4"/>
<dbReference type="InterPro" id="IPR051241">
    <property type="entry name" value="DZIP_RILPL"/>
</dbReference>
<evidence type="ECO:0000259" key="5">
    <source>
        <dbReference type="PROSITE" id="PS51777"/>
    </source>
</evidence>
<gene>
    <name evidence="6" type="ORF">HOLleu_11176</name>
</gene>
<feature type="region of interest" description="Disordered" evidence="3">
    <location>
        <begin position="392"/>
        <end position="529"/>
    </location>
</feature>
<reference evidence="6" key="1">
    <citation type="submission" date="2021-10" db="EMBL/GenBank/DDBJ databases">
        <title>Tropical sea cucumber genome reveals ecological adaptation and Cuvierian tubules defense mechanism.</title>
        <authorList>
            <person name="Chen T."/>
        </authorList>
    </citation>
    <scope>NUCLEOTIDE SEQUENCE</scope>
    <source>
        <strain evidence="6">Nanhai2018</strain>
        <tissue evidence="6">Muscle</tissue>
    </source>
</reference>
<feature type="compositionally biased region" description="Acidic residues" evidence="3">
    <location>
        <begin position="477"/>
        <end position="495"/>
    </location>
</feature>
<dbReference type="Pfam" id="PF09744">
    <property type="entry name" value="RH1"/>
    <property type="match status" value="1"/>
</dbReference>
<dbReference type="PROSITE" id="PS51776">
    <property type="entry name" value="RH1"/>
    <property type="match status" value="1"/>
</dbReference>
<sequence length="529" mass="60362">MSLITTDDTQMSLEMSKDSLNNVSMVNVYQIATDIGKDLESLIERYGSEDFRDLMPKIIRSLEYLEEAVKKVETKDGNIRNLEDKVAKAEQDLDMKTKKIDQLLHDAEEAAEKKREDDIFWMKQLSELQKENAILKDEVSEKEGIAVKEKVQEQEAVKVLMVMKQTVDKQRNQMRALEKEVTQKTADVDALQEQLQRLAKLNQDLHQKNELIQLHAQSLIREKSQLITDIKVMEQDLTLQASGQEVEQGTEKQVTQSVMQTQDGYILIDPNDPNRPRFTLQELYAVLLERDELKLKLFLLEDDIESKGKKKSDESDPGLQEEKKTESSISKFFSSIFRTSKKKVAPQKDRDSSSSESNWEFLEKEDAPLDKSYADTVKTDSEVTLTKFFEKLNKSEDELEMSEMVSDHYSAVDGKRLPEKGGNDSDDVVGDSPIETDGLLVHRGDKDDEGTDVDRRDLNHNMNNNQNEDNQRREDDDAKCEEDEITPSSREEDDSVPTPVELQEGASQVVEDPQKNTSGLESSGDVVEL</sequence>
<evidence type="ECO:0000256" key="1">
    <source>
        <dbReference type="ARBA" id="ARBA00023054"/>
    </source>
</evidence>
<evidence type="ECO:0000256" key="2">
    <source>
        <dbReference type="SAM" id="Coils"/>
    </source>
</evidence>
<feature type="compositionally biased region" description="Basic and acidic residues" evidence="3">
    <location>
        <begin position="413"/>
        <end position="423"/>
    </location>
</feature>
<accession>A0A9Q1CEA4</accession>
<dbReference type="Gene3D" id="1.20.58.1770">
    <property type="match status" value="1"/>
</dbReference>
<dbReference type="EMBL" id="JAIZAY010000004">
    <property type="protein sequence ID" value="KAJ8043878.1"/>
    <property type="molecule type" value="Genomic_DNA"/>
</dbReference>
<dbReference type="GO" id="GO:0051959">
    <property type="term" value="F:dynein light intermediate chain binding"/>
    <property type="evidence" value="ECO:0007669"/>
    <property type="project" value="TreeGrafter"/>
</dbReference>
<proteinExistence type="predicted"/>
<dbReference type="OrthoDB" id="10069524at2759"/>
<organism evidence="6 7">
    <name type="scientific">Holothuria leucospilota</name>
    <name type="common">Black long sea cucumber</name>
    <name type="synonym">Mertensiothuria leucospilota</name>
    <dbReference type="NCBI Taxonomy" id="206669"/>
    <lineage>
        <taxon>Eukaryota</taxon>
        <taxon>Metazoa</taxon>
        <taxon>Echinodermata</taxon>
        <taxon>Eleutherozoa</taxon>
        <taxon>Echinozoa</taxon>
        <taxon>Holothuroidea</taxon>
        <taxon>Aspidochirotacea</taxon>
        <taxon>Aspidochirotida</taxon>
        <taxon>Holothuriidae</taxon>
        <taxon>Holothuria</taxon>
    </lineage>
</organism>
<dbReference type="Proteomes" id="UP001152320">
    <property type="component" value="Chromosome 4"/>
</dbReference>
<dbReference type="GO" id="GO:0005737">
    <property type="term" value="C:cytoplasm"/>
    <property type="evidence" value="ECO:0007669"/>
    <property type="project" value="TreeGrafter"/>
</dbReference>
<feature type="domain" description="RH1" evidence="4">
    <location>
        <begin position="11"/>
        <end position="99"/>
    </location>
</feature>
<evidence type="ECO:0000313" key="6">
    <source>
        <dbReference type="EMBL" id="KAJ8043878.1"/>
    </source>
</evidence>
<dbReference type="PANTHER" id="PTHR21502">
    <property type="entry name" value="ZINC FINGER PROTEIN DZIP1"/>
    <property type="match status" value="1"/>
</dbReference>
<feature type="compositionally biased region" description="Basic and acidic residues" evidence="3">
    <location>
        <begin position="440"/>
        <end position="459"/>
    </location>
</feature>
<dbReference type="InterPro" id="IPR034744">
    <property type="entry name" value="RH2"/>
</dbReference>
<name>A0A9Q1CEA4_HOLLE</name>
<evidence type="ECO:0000259" key="4">
    <source>
        <dbReference type="PROSITE" id="PS51776"/>
    </source>
</evidence>
<feature type="coiled-coil region" evidence="2">
    <location>
        <begin position="65"/>
        <end position="236"/>
    </location>
</feature>
<comment type="caution">
    <text evidence="6">The sequence shown here is derived from an EMBL/GenBank/DDBJ whole genome shotgun (WGS) entry which is preliminary data.</text>
</comment>
<keyword evidence="7" id="KW-1185">Reference proteome</keyword>
<protein>
    <submittedName>
        <fullName evidence="6">RILP-like protein 1</fullName>
    </submittedName>
</protein>
<dbReference type="PANTHER" id="PTHR21502:SF4">
    <property type="entry name" value="RILP-LIKE PROTEIN HOMOLOG"/>
    <property type="match status" value="1"/>
</dbReference>
<keyword evidence="1 2" id="KW-0175">Coiled coil</keyword>
<dbReference type="InterPro" id="IPR034743">
    <property type="entry name" value="RH1"/>
</dbReference>
<dbReference type="GO" id="GO:0036064">
    <property type="term" value="C:ciliary basal body"/>
    <property type="evidence" value="ECO:0007669"/>
    <property type="project" value="TreeGrafter"/>
</dbReference>
<dbReference type="GO" id="GO:0060271">
    <property type="term" value="P:cilium assembly"/>
    <property type="evidence" value="ECO:0007669"/>
    <property type="project" value="TreeGrafter"/>
</dbReference>
<feature type="region of interest" description="Disordered" evidence="3">
    <location>
        <begin position="306"/>
        <end position="327"/>
    </location>
</feature>
<evidence type="ECO:0000313" key="7">
    <source>
        <dbReference type="Proteomes" id="UP001152320"/>
    </source>
</evidence>
<dbReference type="PROSITE" id="PS51777">
    <property type="entry name" value="RH2"/>
    <property type="match status" value="1"/>
</dbReference>
<feature type="compositionally biased region" description="Basic and acidic residues" evidence="3">
    <location>
        <begin position="306"/>
        <end position="326"/>
    </location>
</feature>
<evidence type="ECO:0000256" key="3">
    <source>
        <dbReference type="SAM" id="MobiDB-lite"/>
    </source>
</evidence>
<feature type="domain" description="RH2" evidence="5">
    <location>
        <begin position="275"/>
        <end position="347"/>
    </location>
</feature>
<dbReference type="SUPFAM" id="SSF161256">
    <property type="entry name" value="RILP dimerisation region"/>
    <property type="match status" value="1"/>
</dbReference>
<dbReference type="GO" id="GO:0031267">
    <property type="term" value="F:small GTPase binding"/>
    <property type="evidence" value="ECO:0007669"/>
    <property type="project" value="TreeGrafter"/>
</dbReference>